<comment type="caution">
    <text evidence="2">The sequence shown here is derived from an EMBL/GenBank/DDBJ whole genome shotgun (WGS) entry which is preliminary data.</text>
</comment>
<reference evidence="2" key="1">
    <citation type="submission" date="2020-11" db="EMBL/GenBank/DDBJ databases">
        <authorList>
            <consortium name="DOE Joint Genome Institute"/>
            <person name="Ahrendt S."/>
            <person name="Riley R."/>
            <person name="Andreopoulos W."/>
            <person name="LaButti K."/>
            <person name="Pangilinan J."/>
            <person name="Ruiz-duenas F.J."/>
            <person name="Barrasa J.M."/>
            <person name="Sanchez-Garcia M."/>
            <person name="Camarero S."/>
            <person name="Miyauchi S."/>
            <person name="Serrano A."/>
            <person name="Linde D."/>
            <person name="Babiker R."/>
            <person name="Drula E."/>
            <person name="Ayuso-Fernandez I."/>
            <person name="Pacheco R."/>
            <person name="Padilla G."/>
            <person name="Ferreira P."/>
            <person name="Barriuso J."/>
            <person name="Kellner H."/>
            <person name="Castanera R."/>
            <person name="Alfaro M."/>
            <person name="Ramirez L."/>
            <person name="Pisabarro A.G."/>
            <person name="Kuo A."/>
            <person name="Tritt A."/>
            <person name="Lipzen A."/>
            <person name="He G."/>
            <person name="Yan M."/>
            <person name="Ng V."/>
            <person name="Cullen D."/>
            <person name="Martin F."/>
            <person name="Rosso M.-N."/>
            <person name="Henrissat B."/>
            <person name="Hibbett D."/>
            <person name="Martinez A.T."/>
            <person name="Grigoriev I.V."/>
        </authorList>
    </citation>
    <scope>NUCLEOTIDE SEQUENCE</scope>
    <source>
        <strain evidence="2">AH 44721</strain>
    </source>
</reference>
<feature type="region of interest" description="Disordered" evidence="1">
    <location>
        <begin position="250"/>
        <end position="270"/>
    </location>
</feature>
<dbReference type="AlphaFoldDB" id="A0A9P5NMN2"/>
<feature type="compositionally biased region" description="Polar residues" evidence="1">
    <location>
        <begin position="332"/>
        <end position="346"/>
    </location>
</feature>
<feature type="compositionally biased region" description="Basic residues" evidence="1">
    <location>
        <begin position="349"/>
        <end position="362"/>
    </location>
</feature>
<feature type="compositionally biased region" description="Basic and acidic residues" evidence="1">
    <location>
        <begin position="167"/>
        <end position="180"/>
    </location>
</feature>
<evidence type="ECO:0000313" key="2">
    <source>
        <dbReference type="EMBL" id="KAF8896918.1"/>
    </source>
</evidence>
<protein>
    <submittedName>
        <fullName evidence="2">Uncharacterized protein</fullName>
    </submittedName>
</protein>
<evidence type="ECO:0000256" key="1">
    <source>
        <dbReference type="SAM" id="MobiDB-lite"/>
    </source>
</evidence>
<dbReference type="InterPro" id="IPR046521">
    <property type="entry name" value="DUF6698"/>
</dbReference>
<feature type="region of interest" description="Disordered" evidence="1">
    <location>
        <begin position="146"/>
        <end position="222"/>
    </location>
</feature>
<sequence>PVDFTNQIFDGKLYDPDDETSGLFRGFLLVRVFQHIFTGPSSALEASRDANKTKAKVFHIKKVTGRMIAYAAVQTYLALSSTKKWTNFIDCFGLDVFYDNVVSMFEENEETQFIQDTLDWWQSQVPGLHSMKKKMKLSLRTRSAIVSKNANMRKNANGERSNAKLGSNDDLKSSRQDRGPQDLMTTTPSPAQAKVVLRFNGHDNSDDTSDQEVDRISTATHRSQVVRYDRDVDDDNSNNETLDNQVTILEKNLKKNKRPRSEKTHGESYSQKEVVFSLTYPDPSRSLYHQRQTLKAVENRLVQSHPIADGSPDKRSANATPTPQRTERATRASVTKRSLDVNNSDQLPLKKKAKVTKTKKNPKPVCDVGI</sequence>
<dbReference type="Pfam" id="PF20414">
    <property type="entry name" value="DUF6698"/>
    <property type="match status" value="1"/>
</dbReference>
<proteinExistence type="predicted"/>
<gene>
    <name evidence="2" type="ORF">CPB84DRAFT_1928278</name>
</gene>
<feature type="region of interest" description="Disordered" evidence="1">
    <location>
        <begin position="305"/>
        <end position="370"/>
    </location>
</feature>
<feature type="compositionally biased region" description="Polar residues" evidence="1">
    <location>
        <begin position="146"/>
        <end position="160"/>
    </location>
</feature>
<dbReference type="EMBL" id="JADNYJ010000058">
    <property type="protein sequence ID" value="KAF8896918.1"/>
    <property type="molecule type" value="Genomic_DNA"/>
</dbReference>
<dbReference type="OrthoDB" id="3220614at2759"/>
<dbReference type="Proteomes" id="UP000724874">
    <property type="component" value="Unassembled WGS sequence"/>
</dbReference>
<evidence type="ECO:0000313" key="3">
    <source>
        <dbReference type="Proteomes" id="UP000724874"/>
    </source>
</evidence>
<accession>A0A9P5NMN2</accession>
<name>A0A9P5NMN2_GYMJU</name>
<keyword evidence="3" id="KW-1185">Reference proteome</keyword>
<feature type="non-terminal residue" evidence="2">
    <location>
        <position position="370"/>
    </location>
</feature>
<organism evidence="2 3">
    <name type="scientific">Gymnopilus junonius</name>
    <name type="common">Spectacular rustgill mushroom</name>
    <name type="synonym">Gymnopilus spectabilis subsp. junonius</name>
    <dbReference type="NCBI Taxonomy" id="109634"/>
    <lineage>
        <taxon>Eukaryota</taxon>
        <taxon>Fungi</taxon>
        <taxon>Dikarya</taxon>
        <taxon>Basidiomycota</taxon>
        <taxon>Agaricomycotina</taxon>
        <taxon>Agaricomycetes</taxon>
        <taxon>Agaricomycetidae</taxon>
        <taxon>Agaricales</taxon>
        <taxon>Agaricineae</taxon>
        <taxon>Hymenogastraceae</taxon>
        <taxon>Gymnopilus</taxon>
    </lineage>
</organism>